<keyword evidence="3" id="KW-0645">Protease</keyword>
<sequence>MKAIDIIAIDQLKKASSMKEALLYRVIEKIMDVEAKAMARLAEKLPIETMQSLQERILILKENAAKYYLKEELVSASLPIHQSQPPSDPLFTADQKEGDDHSQPVSFQSGQNPELRNVGESLDHSPHYLKPSLFSRAKAFLGIQASKAHLSHDFYPTLSFKQRGKTAGSAYLERWEIRLNPILLAENSDVFINEVIPYEYAHLLTFALYGRVQPHGKEWQMMMTQIMKLPAERTHRFNTKNSQVRQYERFTYYCLCQSHELTAIRHNRVQARKARYFCKHCGESLERRE</sequence>
<dbReference type="RefSeq" id="WP_242153127.1">
    <property type="nucleotide sequence ID" value="NZ_CP093379.1"/>
</dbReference>
<gene>
    <name evidence="3" type="ORF">MMG00_06575</name>
</gene>
<feature type="region of interest" description="Disordered" evidence="1">
    <location>
        <begin position="80"/>
        <end position="121"/>
    </location>
</feature>
<dbReference type="PANTHER" id="PTHR38773:SF1">
    <property type="entry name" value="PROTEIN SPRT"/>
    <property type="match status" value="1"/>
</dbReference>
<evidence type="ECO:0000313" key="3">
    <source>
        <dbReference type="EMBL" id="UNM97502.1"/>
    </source>
</evidence>
<dbReference type="SMART" id="SM00731">
    <property type="entry name" value="SprT"/>
    <property type="match status" value="1"/>
</dbReference>
<dbReference type="Pfam" id="PF10263">
    <property type="entry name" value="SprT-like"/>
    <property type="match status" value="1"/>
</dbReference>
<feature type="domain" description="SprT-like" evidence="2">
    <location>
        <begin position="136"/>
        <end position="288"/>
    </location>
</feature>
<dbReference type="PANTHER" id="PTHR38773">
    <property type="entry name" value="PROTEIN SPRT"/>
    <property type="match status" value="1"/>
</dbReference>
<keyword evidence="3" id="KW-0482">Metalloprotease</keyword>
<dbReference type="NCBIfam" id="NF003421">
    <property type="entry name" value="PRK04860.1"/>
    <property type="match status" value="1"/>
</dbReference>
<evidence type="ECO:0000313" key="4">
    <source>
        <dbReference type="Proteomes" id="UP000829542"/>
    </source>
</evidence>
<name>A0ABY3X7Q9_9GAMM</name>
<feature type="compositionally biased region" description="Polar residues" evidence="1">
    <location>
        <begin position="103"/>
        <end position="114"/>
    </location>
</feature>
<keyword evidence="4" id="KW-1185">Reference proteome</keyword>
<dbReference type="Proteomes" id="UP000829542">
    <property type="component" value="Chromosome"/>
</dbReference>
<keyword evidence="3" id="KW-0378">Hydrolase</keyword>
<dbReference type="InterPro" id="IPR006640">
    <property type="entry name" value="SprT-like_domain"/>
</dbReference>
<evidence type="ECO:0000256" key="1">
    <source>
        <dbReference type="SAM" id="MobiDB-lite"/>
    </source>
</evidence>
<dbReference type="GO" id="GO:0008237">
    <property type="term" value="F:metallopeptidase activity"/>
    <property type="evidence" value="ECO:0007669"/>
    <property type="project" value="UniProtKB-KW"/>
</dbReference>
<proteinExistence type="predicted"/>
<accession>A0ABY3X7Q9</accession>
<reference evidence="3 4" key="1">
    <citation type="submission" date="2022-03" db="EMBL/GenBank/DDBJ databases">
        <title>Ignatzschineria rhizosphaerae HR5S32.</title>
        <authorList>
            <person name="Sun J.Q."/>
            <person name="Feng J.Y."/>
        </authorList>
    </citation>
    <scope>NUCLEOTIDE SEQUENCE [LARGE SCALE GENOMIC DNA]</scope>
    <source>
        <strain evidence="3 4">HR5S32</strain>
    </source>
</reference>
<organism evidence="3 4">
    <name type="scientific">Ignatzschineria rhizosphaerae</name>
    <dbReference type="NCBI Taxonomy" id="2923279"/>
    <lineage>
        <taxon>Bacteria</taxon>
        <taxon>Pseudomonadati</taxon>
        <taxon>Pseudomonadota</taxon>
        <taxon>Gammaproteobacteria</taxon>
        <taxon>Cardiobacteriales</taxon>
        <taxon>Ignatzschineriaceae</taxon>
        <taxon>Ignatzschineria</taxon>
    </lineage>
</organism>
<dbReference type="EMBL" id="CP093379">
    <property type="protein sequence ID" value="UNM97502.1"/>
    <property type="molecule type" value="Genomic_DNA"/>
</dbReference>
<evidence type="ECO:0000259" key="2">
    <source>
        <dbReference type="SMART" id="SM00731"/>
    </source>
</evidence>
<protein>
    <submittedName>
        <fullName evidence="3">SprT family zinc-dependent metalloprotease</fullName>
    </submittedName>
</protein>